<sequence>MPPDAAALEQEEQRCVQGKRAPCGRGCGRAPARGHWPEGPERLYCIRGRPRWPGLERRRGGCGERLPGALSDDRNMLGVHGVQQRHRGRTRLL</sequence>
<dbReference type="Proteomes" id="UP001066276">
    <property type="component" value="Chromosome 4_1"/>
</dbReference>
<dbReference type="EMBL" id="JANPWB010000007">
    <property type="protein sequence ID" value="KAJ1174070.1"/>
    <property type="molecule type" value="Genomic_DNA"/>
</dbReference>
<name>A0AAV7TBZ5_PLEWA</name>
<accession>A0AAV7TBZ5</accession>
<organism evidence="1 2">
    <name type="scientific">Pleurodeles waltl</name>
    <name type="common">Iberian ribbed newt</name>
    <dbReference type="NCBI Taxonomy" id="8319"/>
    <lineage>
        <taxon>Eukaryota</taxon>
        <taxon>Metazoa</taxon>
        <taxon>Chordata</taxon>
        <taxon>Craniata</taxon>
        <taxon>Vertebrata</taxon>
        <taxon>Euteleostomi</taxon>
        <taxon>Amphibia</taxon>
        <taxon>Batrachia</taxon>
        <taxon>Caudata</taxon>
        <taxon>Salamandroidea</taxon>
        <taxon>Salamandridae</taxon>
        <taxon>Pleurodelinae</taxon>
        <taxon>Pleurodeles</taxon>
    </lineage>
</organism>
<reference evidence="1" key="1">
    <citation type="journal article" date="2022" name="bioRxiv">
        <title>Sequencing and chromosome-scale assembly of the giantPleurodeles waltlgenome.</title>
        <authorList>
            <person name="Brown T."/>
            <person name="Elewa A."/>
            <person name="Iarovenko S."/>
            <person name="Subramanian E."/>
            <person name="Araus A.J."/>
            <person name="Petzold A."/>
            <person name="Susuki M."/>
            <person name="Suzuki K.-i.T."/>
            <person name="Hayashi T."/>
            <person name="Toyoda A."/>
            <person name="Oliveira C."/>
            <person name="Osipova E."/>
            <person name="Leigh N.D."/>
            <person name="Simon A."/>
            <person name="Yun M.H."/>
        </authorList>
    </citation>
    <scope>NUCLEOTIDE SEQUENCE</scope>
    <source>
        <strain evidence="1">20211129_DDA</strain>
        <tissue evidence="1">Liver</tissue>
    </source>
</reference>
<keyword evidence="2" id="KW-1185">Reference proteome</keyword>
<proteinExistence type="predicted"/>
<evidence type="ECO:0000313" key="2">
    <source>
        <dbReference type="Proteomes" id="UP001066276"/>
    </source>
</evidence>
<comment type="caution">
    <text evidence="1">The sequence shown here is derived from an EMBL/GenBank/DDBJ whole genome shotgun (WGS) entry which is preliminary data.</text>
</comment>
<evidence type="ECO:0000313" key="1">
    <source>
        <dbReference type="EMBL" id="KAJ1174070.1"/>
    </source>
</evidence>
<dbReference type="AlphaFoldDB" id="A0AAV7TBZ5"/>
<gene>
    <name evidence="1" type="ORF">NDU88_005893</name>
</gene>
<protein>
    <submittedName>
        <fullName evidence="1">Uncharacterized protein</fullName>
    </submittedName>
</protein>